<reference evidence="2 3" key="1">
    <citation type="submission" date="2023-09" db="EMBL/GenBank/DDBJ databases">
        <title>Thalassobella suaedae gen. nov., sp. nov., a marine bacterium of the family Flavobacteriaceae isolated from a halophyte Suaeda japonica.</title>
        <authorList>
            <person name="Lee S.Y."/>
            <person name="Hwang C.Y."/>
        </authorList>
    </citation>
    <scope>NUCLEOTIDE SEQUENCE [LARGE SCALE GENOMIC DNA]</scope>
    <source>
        <strain evidence="2 3">HL-DH14</strain>
    </source>
</reference>
<dbReference type="RefSeq" id="WP_415864828.1">
    <property type="nucleotide sequence ID" value="NZ_CP134537.1"/>
</dbReference>
<sequence>MKTKLRILLLLPFFALLMVTSCQDEVTEITPPAEAEALTATSELTSLMTSTAKLDGSKDNIIDNASCLSIELPVIVIVNGLEITIDSEEDYKVIKVPFLMSLIMTMII</sequence>
<evidence type="ECO:0000313" key="2">
    <source>
        <dbReference type="EMBL" id="WNH08035.1"/>
    </source>
</evidence>
<feature type="chain" id="PRO_5047077741" evidence="1">
    <location>
        <begin position="25"/>
        <end position="108"/>
    </location>
</feature>
<name>A0ABY9XQ46_9FLAO</name>
<keyword evidence="1" id="KW-0732">Signal</keyword>
<dbReference type="EMBL" id="CP134537">
    <property type="protein sequence ID" value="WNH08035.1"/>
    <property type="molecule type" value="Genomic_DNA"/>
</dbReference>
<dbReference type="Proteomes" id="UP001302806">
    <property type="component" value="Chromosome"/>
</dbReference>
<feature type="signal peptide" evidence="1">
    <location>
        <begin position="1"/>
        <end position="24"/>
    </location>
</feature>
<accession>A0ABY9XQ46</accession>
<gene>
    <name evidence="2" type="ORF">RHP51_12730</name>
</gene>
<organism evidence="2 3">
    <name type="scientific">Thalassobellus suaedae</name>
    <dbReference type="NCBI Taxonomy" id="3074124"/>
    <lineage>
        <taxon>Bacteria</taxon>
        <taxon>Pseudomonadati</taxon>
        <taxon>Bacteroidota</taxon>
        <taxon>Flavobacteriia</taxon>
        <taxon>Flavobacteriales</taxon>
        <taxon>Flavobacteriaceae</taxon>
        <taxon>Thalassobellus</taxon>
    </lineage>
</organism>
<protein>
    <submittedName>
        <fullName evidence="2">Uncharacterized protein</fullName>
    </submittedName>
</protein>
<proteinExistence type="predicted"/>
<evidence type="ECO:0000256" key="1">
    <source>
        <dbReference type="SAM" id="SignalP"/>
    </source>
</evidence>
<evidence type="ECO:0000313" key="3">
    <source>
        <dbReference type="Proteomes" id="UP001302806"/>
    </source>
</evidence>